<name>J3EWW2_9EURY</name>
<dbReference type="Proteomes" id="UP000007813">
    <property type="component" value="Unassembled WGS sequence"/>
</dbReference>
<dbReference type="EMBL" id="ALJD01000004">
    <property type="protein sequence ID" value="EJN59482.1"/>
    <property type="molecule type" value="Genomic_DNA"/>
</dbReference>
<organism evidence="2 3">
    <name type="scientific">Halogranum salarium B-1</name>
    <dbReference type="NCBI Taxonomy" id="1210908"/>
    <lineage>
        <taxon>Archaea</taxon>
        <taxon>Methanobacteriati</taxon>
        <taxon>Methanobacteriota</taxon>
        <taxon>Stenosarchaea group</taxon>
        <taxon>Halobacteria</taxon>
        <taxon>Halobacteriales</taxon>
        <taxon>Haloferacaceae</taxon>
    </lineage>
</organism>
<dbReference type="InterPro" id="IPR011777">
    <property type="entry name" value="Geranylgeranyl_Rdtase_fam"/>
</dbReference>
<evidence type="ECO:0000259" key="1">
    <source>
        <dbReference type="Pfam" id="PF01494"/>
    </source>
</evidence>
<dbReference type="InterPro" id="IPR036188">
    <property type="entry name" value="FAD/NAD-bd_sf"/>
</dbReference>
<dbReference type="GO" id="GO:0016628">
    <property type="term" value="F:oxidoreductase activity, acting on the CH-CH group of donors, NAD or NADP as acceptor"/>
    <property type="evidence" value="ECO:0007669"/>
    <property type="project" value="InterPro"/>
</dbReference>
<reference evidence="2 3" key="1">
    <citation type="journal article" date="2012" name="J. Bacteriol.">
        <title>Draft Genome Sequence of the Extremely Halophilic Archaeon Halogranum salarium B-1T.</title>
        <authorList>
            <person name="Kim K.K."/>
            <person name="Lee K.C."/>
            <person name="Lee J.S."/>
        </authorList>
    </citation>
    <scope>NUCLEOTIDE SEQUENCE [LARGE SCALE GENOMIC DNA]</scope>
    <source>
        <strain evidence="2 3">B-1</strain>
    </source>
</reference>
<dbReference type="PATRIC" id="fig|1210908.3.peg.1569"/>
<dbReference type="NCBIfam" id="TIGR02032">
    <property type="entry name" value="GG-red-SF"/>
    <property type="match status" value="1"/>
</dbReference>
<dbReference type="InterPro" id="IPR002938">
    <property type="entry name" value="FAD-bd"/>
</dbReference>
<dbReference type="Gene3D" id="3.50.50.60">
    <property type="entry name" value="FAD/NAD(P)-binding domain"/>
    <property type="match status" value="1"/>
</dbReference>
<dbReference type="AlphaFoldDB" id="J3EWW2"/>
<sequence>MPYDRCALRDRDQVTPSMVSLSLLNLHGLEPGRYLPNAPFERGMYDFVVVGVGPAGARFARRAAEAGYDVLALEKGEVGSPLACSGHVSTDIWEYVPEDAHDRLLQNRVYGANFHVGGPDSDPYRFYKSEEVSNVIDRVELDRTLADAARTAGADVREGYTVTSVDEHADSVTVTASVSGETREFEAKMVAGCDGPISRTRREVGLPEPAEKLHGVLAFTDEPDFGDDVSVHLTVPRFFAWRIPRGDAGVEYGLAAPPGKEVNEMFELLTDAYGVETDRFCSGAIPIGPAETVTTRRVFLVGDAAAQTKPFTGGGILYGMTAADIAVRKIDPEHPRTLADYERAWRSELSREIRLGHLVRRAYSLPEPVQRLGLGTLAGEIGVHMDKPSSFFSREHIGKLLSRS</sequence>
<protein>
    <submittedName>
        <fullName evidence="2">Geranylgeranyl reductase</fullName>
    </submittedName>
</protein>
<dbReference type="PANTHER" id="PTHR42685:SF21">
    <property type="entry name" value="DEHYDROGENASE (FLAVOPROTEIN)-LIKE PROTEIN"/>
    <property type="match status" value="1"/>
</dbReference>
<evidence type="ECO:0000313" key="3">
    <source>
        <dbReference type="Proteomes" id="UP000007813"/>
    </source>
</evidence>
<dbReference type="PRINTS" id="PR00420">
    <property type="entry name" value="RNGMNOXGNASE"/>
</dbReference>
<dbReference type="Pfam" id="PF01494">
    <property type="entry name" value="FAD_binding_3"/>
    <property type="match status" value="1"/>
</dbReference>
<dbReference type="GO" id="GO:0071949">
    <property type="term" value="F:FAD binding"/>
    <property type="evidence" value="ECO:0007669"/>
    <property type="project" value="InterPro"/>
</dbReference>
<dbReference type="PANTHER" id="PTHR42685">
    <property type="entry name" value="GERANYLGERANYL DIPHOSPHATE REDUCTASE"/>
    <property type="match status" value="1"/>
</dbReference>
<dbReference type="eggNOG" id="arCOG00570">
    <property type="taxonomic scope" value="Archaea"/>
</dbReference>
<evidence type="ECO:0000313" key="2">
    <source>
        <dbReference type="EMBL" id="EJN59482.1"/>
    </source>
</evidence>
<comment type="caution">
    <text evidence="2">The sequence shown here is derived from an EMBL/GenBank/DDBJ whole genome shotgun (WGS) entry which is preliminary data.</text>
</comment>
<gene>
    <name evidence="2" type="ORF">HSB1_16400</name>
</gene>
<dbReference type="SUPFAM" id="SSF51905">
    <property type="entry name" value="FAD/NAD(P)-binding domain"/>
    <property type="match status" value="1"/>
</dbReference>
<accession>J3EWW2</accession>
<feature type="domain" description="FAD-binding" evidence="1">
    <location>
        <begin position="46"/>
        <end position="212"/>
    </location>
</feature>
<dbReference type="InterPro" id="IPR050407">
    <property type="entry name" value="Geranylgeranyl_reductase"/>
</dbReference>
<proteinExistence type="predicted"/>